<dbReference type="Gene3D" id="3.30.457.10">
    <property type="entry name" value="Copper amine oxidase-like, N-terminal domain"/>
    <property type="match status" value="1"/>
</dbReference>
<evidence type="ECO:0000313" key="4">
    <source>
        <dbReference type="EMBL" id="QGG47457.1"/>
    </source>
</evidence>
<dbReference type="Proteomes" id="UP000366051">
    <property type="component" value="Chromosome"/>
</dbReference>
<dbReference type="InterPro" id="IPR036582">
    <property type="entry name" value="Mao_N_sf"/>
</dbReference>
<evidence type="ECO:0000256" key="2">
    <source>
        <dbReference type="SAM" id="SignalP"/>
    </source>
</evidence>
<accession>A0A5Q2MXX8</accession>
<dbReference type="RefSeq" id="WP_162007919.1">
    <property type="nucleotide sequence ID" value="NZ_CP045875.1"/>
</dbReference>
<feature type="signal peptide" evidence="2">
    <location>
        <begin position="1"/>
        <end position="23"/>
    </location>
</feature>
<dbReference type="KEGG" id="hcv:FTV88_1310"/>
<sequence length="248" mass="26164">MKKLSTAALAGAFTLSLAFSASAAESQEATFVVGADDFQVNGQEMAMEKSVFIENDRAYAPLRYLMPALGLGHENVAMDVETRAITLSQGEQSVVLTAGSDRLIVNGEEVEMGVAPKFSESCVMAPVRFISEAFGFSVSWNQEEQAVVISKSCTGDVEEEIAEEEAADVEADADEATEEETDADEAADVDADADEATEEEGDADEAVDVDADADEATEEETTADEAADVDADADEATEEEADADGEKA</sequence>
<proteinExistence type="predicted"/>
<dbReference type="SUPFAM" id="SSF55383">
    <property type="entry name" value="Copper amine oxidase, domain N"/>
    <property type="match status" value="2"/>
</dbReference>
<keyword evidence="5" id="KW-1185">Reference proteome</keyword>
<feature type="chain" id="PRO_5024350409" evidence="2">
    <location>
        <begin position="24"/>
        <end position="248"/>
    </location>
</feature>
<protein>
    <submittedName>
        <fullName evidence="4">Copper amine oxidase N-terminal domain-containing protein</fullName>
    </submittedName>
</protein>
<dbReference type="AlphaFoldDB" id="A0A5Q2MXX8"/>
<evidence type="ECO:0000313" key="5">
    <source>
        <dbReference type="Proteomes" id="UP000366051"/>
    </source>
</evidence>
<gene>
    <name evidence="4" type="ORF">FTV88_1310</name>
</gene>
<keyword evidence="2" id="KW-0732">Signal</keyword>
<name>A0A5Q2MXX8_9FIRM</name>
<reference evidence="5" key="1">
    <citation type="submission" date="2019-11" db="EMBL/GenBank/DDBJ databases">
        <title>Genome sequence of Heliorestis convoluta strain HH, an alkaliphilic and minimalistic phototrophic bacterium from a soda lake in Egypt.</title>
        <authorList>
            <person name="Dewey E.D."/>
            <person name="Stokes L.M."/>
            <person name="Burchell B.M."/>
            <person name="Shaffer K.N."/>
            <person name="Huntington A.M."/>
            <person name="Baker J.M."/>
            <person name="Nadendla S."/>
            <person name="Giglio M.G."/>
            <person name="Touchman J.W."/>
            <person name="Blankenship R.E."/>
            <person name="Madigan M.T."/>
            <person name="Sattley W.M."/>
        </authorList>
    </citation>
    <scope>NUCLEOTIDE SEQUENCE [LARGE SCALE GENOMIC DNA]</scope>
    <source>
        <strain evidence="5">HH</strain>
    </source>
</reference>
<feature type="domain" description="Copper amine oxidase-like N-terminal" evidence="3">
    <location>
        <begin position="39"/>
        <end position="149"/>
    </location>
</feature>
<evidence type="ECO:0000259" key="3">
    <source>
        <dbReference type="Pfam" id="PF07833"/>
    </source>
</evidence>
<organism evidence="4 5">
    <name type="scientific">Heliorestis convoluta</name>
    <dbReference type="NCBI Taxonomy" id="356322"/>
    <lineage>
        <taxon>Bacteria</taxon>
        <taxon>Bacillati</taxon>
        <taxon>Bacillota</taxon>
        <taxon>Clostridia</taxon>
        <taxon>Eubacteriales</taxon>
        <taxon>Heliobacteriaceae</taxon>
        <taxon>Heliorestis</taxon>
    </lineage>
</organism>
<dbReference type="Pfam" id="PF07833">
    <property type="entry name" value="Cu_amine_oxidN1"/>
    <property type="match status" value="1"/>
</dbReference>
<dbReference type="InterPro" id="IPR012854">
    <property type="entry name" value="Cu_amine_oxidase-like_N"/>
</dbReference>
<evidence type="ECO:0000256" key="1">
    <source>
        <dbReference type="SAM" id="MobiDB-lite"/>
    </source>
</evidence>
<feature type="region of interest" description="Disordered" evidence="1">
    <location>
        <begin position="162"/>
        <end position="248"/>
    </location>
</feature>
<dbReference type="EMBL" id="CP045875">
    <property type="protein sequence ID" value="QGG47457.1"/>
    <property type="molecule type" value="Genomic_DNA"/>
</dbReference>